<sequence>MKNRRRLTVGAQPGQGRSCGLRCRNHLAVMCGRSVGDCLAAEALDFGLGLSSLVGDVSRTCRCSVVRRGRLDLNGPVWFA</sequence>
<evidence type="ECO:0000313" key="1">
    <source>
        <dbReference type="EMBL" id="QFG10020.1"/>
    </source>
</evidence>
<organism evidence="1 2">
    <name type="scientific">Mycobacterium phage Antsirabe</name>
    <dbReference type="NCBI Taxonomy" id="2575610"/>
    <lineage>
        <taxon>Viruses</taxon>
        <taxon>Duplodnaviria</taxon>
        <taxon>Heunggongvirae</taxon>
        <taxon>Uroviricota</taxon>
        <taxon>Caudoviricetes</taxon>
        <taxon>Gclasvirinae</taxon>
        <taxon>Antsirabevirus</taxon>
        <taxon>Antsirabevirus antsirabe</taxon>
    </lineage>
</organism>
<dbReference type="GeneID" id="63926093"/>
<evidence type="ECO:0000313" key="2">
    <source>
        <dbReference type="Proteomes" id="UP000326949"/>
    </source>
</evidence>
<dbReference type="EMBL" id="MN234183">
    <property type="protein sequence ID" value="QFG10020.1"/>
    <property type="molecule type" value="Genomic_DNA"/>
</dbReference>
<gene>
    <name evidence="1" type="primary">63</name>
    <name evidence="1" type="ORF">PBI_ANTSIRABE_63</name>
</gene>
<dbReference type="KEGG" id="vg:63926093"/>
<keyword evidence="2" id="KW-1185">Reference proteome</keyword>
<protein>
    <submittedName>
        <fullName evidence="1">Uncharacterized protein</fullName>
    </submittedName>
</protein>
<accession>A0A5J6TGZ7</accession>
<reference evidence="1 2" key="1">
    <citation type="submission" date="2019-07" db="EMBL/GenBank/DDBJ databases">
        <authorList>
            <person name="Divens A.M."/>
            <person name="Garlena R.A."/>
            <person name="Russell D.A."/>
            <person name="Pope W.H."/>
            <person name="Jacobs-Sera D."/>
            <person name="Hatfull G.F."/>
        </authorList>
    </citation>
    <scope>NUCLEOTIDE SEQUENCE [LARGE SCALE GENOMIC DNA]</scope>
</reference>
<dbReference type="Proteomes" id="UP000326949">
    <property type="component" value="Segment"/>
</dbReference>
<proteinExistence type="predicted"/>
<dbReference type="RefSeq" id="YP_010051603.1">
    <property type="nucleotide sequence ID" value="NC_054444.1"/>
</dbReference>
<name>A0A5J6TGZ7_9CAUD</name>